<keyword evidence="1 2" id="KW-0175">Coiled coil</keyword>
<evidence type="ECO:0000256" key="2">
    <source>
        <dbReference type="SAM" id="Coils"/>
    </source>
</evidence>
<dbReference type="PANTHER" id="PTHR21694:SF18">
    <property type="entry name" value="COILED-COIL DOMAIN-CONTAINING PROTEIN 63"/>
    <property type="match status" value="1"/>
</dbReference>
<dbReference type="InterPro" id="IPR049258">
    <property type="entry name" value="ODAD1_CC"/>
</dbReference>
<dbReference type="PANTHER" id="PTHR21694">
    <property type="entry name" value="COILED-COIL DOMAIN-CONTAINING PROTEIN 63"/>
    <property type="match status" value="1"/>
</dbReference>
<reference evidence="4" key="1">
    <citation type="submission" date="2013-12" db="EMBL/GenBank/DDBJ databases">
        <title>The Genome Sequence of Aphanomyces astaci APO3.</title>
        <authorList>
            <consortium name="The Broad Institute Genomics Platform"/>
            <person name="Russ C."/>
            <person name="Tyler B."/>
            <person name="van West P."/>
            <person name="Dieguez-Uribeondo J."/>
            <person name="Young S.K."/>
            <person name="Zeng Q."/>
            <person name="Gargeya S."/>
            <person name="Fitzgerald M."/>
            <person name="Abouelleil A."/>
            <person name="Alvarado L."/>
            <person name="Chapman S.B."/>
            <person name="Gainer-Dewar J."/>
            <person name="Goldberg J."/>
            <person name="Griggs A."/>
            <person name="Gujja S."/>
            <person name="Hansen M."/>
            <person name="Howarth C."/>
            <person name="Imamovic A."/>
            <person name="Ireland A."/>
            <person name="Larimer J."/>
            <person name="McCowan C."/>
            <person name="Murphy C."/>
            <person name="Pearson M."/>
            <person name="Poon T.W."/>
            <person name="Priest M."/>
            <person name="Roberts A."/>
            <person name="Saif S."/>
            <person name="Shea T."/>
            <person name="Sykes S."/>
            <person name="Wortman J."/>
            <person name="Nusbaum C."/>
            <person name="Birren B."/>
        </authorList>
    </citation>
    <scope>NUCLEOTIDE SEQUENCE [LARGE SCALE GENOMIC DNA]</scope>
    <source>
        <strain evidence="4">APO3</strain>
    </source>
</reference>
<evidence type="ECO:0000256" key="1">
    <source>
        <dbReference type="ARBA" id="ARBA00023054"/>
    </source>
</evidence>
<protein>
    <recommendedName>
        <fullName evidence="3">ODAD1 central coiled coil region domain-containing protein</fullName>
    </recommendedName>
</protein>
<evidence type="ECO:0000259" key="3">
    <source>
        <dbReference type="Pfam" id="PF21773"/>
    </source>
</evidence>
<organism evidence="4">
    <name type="scientific">Aphanomyces astaci</name>
    <name type="common">Crayfish plague agent</name>
    <dbReference type="NCBI Taxonomy" id="112090"/>
    <lineage>
        <taxon>Eukaryota</taxon>
        <taxon>Sar</taxon>
        <taxon>Stramenopiles</taxon>
        <taxon>Oomycota</taxon>
        <taxon>Saprolegniomycetes</taxon>
        <taxon>Saprolegniales</taxon>
        <taxon>Verrucalvaceae</taxon>
        <taxon>Aphanomyces</taxon>
    </lineage>
</organism>
<dbReference type="OrthoDB" id="64371at2759"/>
<dbReference type="RefSeq" id="XP_009823019.1">
    <property type="nucleotide sequence ID" value="XM_009824717.1"/>
</dbReference>
<dbReference type="Pfam" id="PF21773">
    <property type="entry name" value="ODAD1_CC"/>
    <property type="match status" value="1"/>
</dbReference>
<dbReference type="InterPro" id="IPR051876">
    <property type="entry name" value="ODA-DC/CCD"/>
</dbReference>
<dbReference type="STRING" id="112090.W4H9C1"/>
<feature type="coiled-coil region" evidence="2">
    <location>
        <begin position="194"/>
        <end position="228"/>
    </location>
</feature>
<dbReference type="AlphaFoldDB" id="W4H9C1"/>
<accession>W4H9C1</accession>
<gene>
    <name evidence="4" type="ORF">H257_01484</name>
</gene>
<dbReference type="EMBL" id="KI913115">
    <property type="protein sequence ID" value="ETV88156.1"/>
    <property type="molecule type" value="Genomic_DNA"/>
</dbReference>
<feature type="domain" description="ODAD1 central coiled coil region" evidence="3">
    <location>
        <begin position="130"/>
        <end position="426"/>
    </location>
</feature>
<sequence length="544" mass="62025">MVKPTSLDHELLALVRDDGRRHSEEVSKTLSEYSKQVLDMQEKNKQLAAELDFDARNIRSDPFYNEASAQEMSHIQIEGNKFTKMIEVERRKIAQYDLAIQDCERTLAEQKMSLGNGLVLEMSEASLVTKIKKMETEIDRKMIKFNEKLAGNKHLRKTLDIKRAERATTDVLYSTIEVDTLETKAKIDLETKEVASLRQAVQEQIAAIEALKKDAAACENACDAKAAEILRELKNQAAESMTNSMDDASMISPKKYLSPGADTTLIEEKLNKSKITRSRWKIIQEKVTSEISVRKYNENREFIERIHQVSGTKTVMELIEAFNTQEVEHFAKIQYVNQLAEDIETHRTQCSKLREEIGKMKLRNDAVDVQKMQRTKTLKSRKEKSQEQEAHLVDKINEIQQTIAVLKPALMALHVRIGCKENQDEKSLRGILGEVEHKMAEIIHAMHAKSLRKLAVPELSLPPSLMNSTSSIPTISSDPLILGKSEQPYRYMGVRPPTLTLSEMHRKENAEEEYPLTYDELKAKVWRSGKDSMSNTSSSFDSTK</sequence>
<name>W4H9C1_APHAT</name>
<proteinExistence type="predicted"/>
<dbReference type="VEuPathDB" id="FungiDB:H257_01484"/>
<dbReference type="GeneID" id="20803480"/>
<evidence type="ECO:0000313" key="4">
    <source>
        <dbReference type="EMBL" id="ETV88156.1"/>
    </source>
</evidence>